<dbReference type="SMART" id="SM00133">
    <property type="entry name" value="S_TK_X"/>
    <property type="match status" value="1"/>
</dbReference>
<dbReference type="PROSITE" id="PS00108">
    <property type="entry name" value="PROTEIN_KINASE_ST"/>
    <property type="match status" value="1"/>
</dbReference>
<feature type="domain" description="Protein kinase" evidence="12">
    <location>
        <begin position="77"/>
        <end position="397"/>
    </location>
</feature>
<dbReference type="OrthoDB" id="3638488at2759"/>
<comment type="similarity">
    <text evidence="8">Belongs to the protein kinase superfamily. STE Ser/Thr protein kinase family. COT1 subfamily.</text>
</comment>
<dbReference type="PROSITE" id="PS00107">
    <property type="entry name" value="PROTEIN_KINASE_ATP"/>
    <property type="match status" value="1"/>
</dbReference>
<dbReference type="SUPFAM" id="SSF56112">
    <property type="entry name" value="Protein kinase-like (PK-like)"/>
    <property type="match status" value="1"/>
</dbReference>
<keyword evidence="2" id="KW-0723">Serine/threonine-protein kinase</keyword>
<name>A0A139A758_GONPJ</name>
<sequence length="521" mass="58954">TVERTAAAKVYLESFFGKIHSGSAGGAGRGKRRQQLEEDLRKLPVGEEQKGVMRKEWAEGERGRLRARREKISASDFETLKIIGHGAFGMVKLVREKSTGTPYAMKMLRKRDMLVRRQEMHVRAERDLLADVVGSSEWIVRLVYAFQDDEFLYFVMEFMAGGDLLGLLIRKDIFEEEFARYYAAEMVLCIEEAHRHGVCHRDVKPDNFLFDSQGHIRLSDFGLATDFHWAHDSTYYDDLRQATITSVTSGAAGASTGASAGGVLVWRQRHRKQVAYSVVGTQNYTAPEVLKGVGYGKGCDWWSLGVIVFEMLFGYPPFCSKSRQNTKVKIINWRQTLRFPSKPAVSVAAVDFISSLCCDKEDRLGCNLAQARSANRLPNVPPEQFSDARQIKEHPWFAGIDWAAMEQGRGRPPFVPELADAVDTTHFEEVTEEAVYKFWKEANEGYDGQEEDEEVLQLRKRLAFVGFSFRGEEVCRCGVGVRWWLLSVRCPKLKGLKRKDRTKLSEDNFAGSPSRPATASS</sequence>
<evidence type="ECO:0000256" key="5">
    <source>
        <dbReference type="ARBA" id="ARBA00022741"/>
    </source>
</evidence>
<dbReference type="EC" id="2.7.11.1" evidence="1"/>
<reference evidence="14 15" key="1">
    <citation type="journal article" date="2015" name="Genome Biol. Evol.">
        <title>Phylogenomic analyses indicate that early fungi evolved digesting cell walls of algal ancestors of land plants.</title>
        <authorList>
            <person name="Chang Y."/>
            <person name="Wang S."/>
            <person name="Sekimoto S."/>
            <person name="Aerts A.L."/>
            <person name="Choi C."/>
            <person name="Clum A."/>
            <person name="LaButti K.M."/>
            <person name="Lindquist E.A."/>
            <person name="Yee Ngan C."/>
            <person name="Ohm R.A."/>
            <person name="Salamov A.A."/>
            <person name="Grigoriev I.V."/>
            <person name="Spatafora J.W."/>
            <person name="Berbee M.L."/>
        </authorList>
    </citation>
    <scope>NUCLEOTIDE SEQUENCE [LARGE SCALE GENOMIC DNA]</scope>
    <source>
        <strain evidence="14 15">JEL478</strain>
    </source>
</reference>
<dbReference type="PANTHER" id="PTHR22988:SF76">
    <property type="entry name" value="CHROMOSOME UNDETERMINED SCAFFOLD_135, WHOLE GENOME SHOTGUN SEQUENCE"/>
    <property type="match status" value="1"/>
</dbReference>
<dbReference type="SMART" id="SM00220">
    <property type="entry name" value="S_TKc"/>
    <property type="match status" value="1"/>
</dbReference>
<evidence type="ECO:0000256" key="10">
    <source>
        <dbReference type="ARBA" id="ARBA00048679"/>
    </source>
</evidence>
<dbReference type="PROSITE" id="PS50011">
    <property type="entry name" value="PROTEIN_KINASE_DOM"/>
    <property type="match status" value="1"/>
</dbReference>
<dbReference type="Gene3D" id="3.30.200.20">
    <property type="entry name" value="Phosphorylase Kinase, domain 1"/>
    <property type="match status" value="1"/>
</dbReference>
<dbReference type="GO" id="GO:0004674">
    <property type="term" value="F:protein serine/threonine kinase activity"/>
    <property type="evidence" value="ECO:0007669"/>
    <property type="project" value="UniProtKB-KW"/>
</dbReference>
<evidence type="ECO:0000256" key="11">
    <source>
        <dbReference type="PROSITE-ProRule" id="PRU10141"/>
    </source>
</evidence>
<dbReference type="Gene3D" id="1.10.510.10">
    <property type="entry name" value="Transferase(Phosphotransferase) domain 1"/>
    <property type="match status" value="1"/>
</dbReference>
<evidence type="ECO:0000256" key="8">
    <source>
        <dbReference type="ARBA" id="ARBA00038271"/>
    </source>
</evidence>
<dbReference type="OMA" id="REKMQNW"/>
<dbReference type="CDD" id="cd05573">
    <property type="entry name" value="STKc_ROCK_NDR_like"/>
    <property type="match status" value="1"/>
</dbReference>
<dbReference type="FunFam" id="3.30.200.20:FF:000192">
    <property type="entry name" value="Serine/threonine-protein kinase cot-1"/>
    <property type="match status" value="1"/>
</dbReference>
<evidence type="ECO:0000259" key="12">
    <source>
        <dbReference type="PROSITE" id="PS50011"/>
    </source>
</evidence>
<protein>
    <recommendedName>
        <fullName evidence="1">non-specific serine/threonine protein kinase</fullName>
        <ecNumber evidence="1">2.7.11.1</ecNumber>
    </recommendedName>
</protein>
<dbReference type="AlphaFoldDB" id="A0A139A758"/>
<dbReference type="EMBL" id="KQ965787">
    <property type="protein sequence ID" value="KXS12554.1"/>
    <property type="molecule type" value="Genomic_DNA"/>
</dbReference>
<organism evidence="14 15">
    <name type="scientific">Gonapodya prolifera (strain JEL478)</name>
    <name type="common">Monoblepharis prolifera</name>
    <dbReference type="NCBI Taxonomy" id="1344416"/>
    <lineage>
        <taxon>Eukaryota</taxon>
        <taxon>Fungi</taxon>
        <taxon>Fungi incertae sedis</taxon>
        <taxon>Chytridiomycota</taxon>
        <taxon>Chytridiomycota incertae sedis</taxon>
        <taxon>Monoblepharidomycetes</taxon>
        <taxon>Monoblepharidales</taxon>
        <taxon>Gonapodyaceae</taxon>
        <taxon>Gonapodya</taxon>
    </lineage>
</organism>
<feature type="binding site" evidence="11">
    <location>
        <position position="106"/>
    </location>
    <ligand>
        <name>ATP</name>
        <dbReference type="ChEBI" id="CHEBI:30616"/>
    </ligand>
</feature>
<dbReference type="InterPro" id="IPR011009">
    <property type="entry name" value="Kinase-like_dom_sf"/>
</dbReference>
<dbReference type="InterPro" id="IPR008271">
    <property type="entry name" value="Ser/Thr_kinase_AS"/>
</dbReference>
<gene>
    <name evidence="14" type="ORF">M427DRAFT_101232</name>
</gene>
<evidence type="ECO:0000313" key="14">
    <source>
        <dbReference type="EMBL" id="KXS12554.1"/>
    </source>
</evidence>
<evidence type="ECO:0000256" key="6">
    <source>
        <dbReference type="ARBA" id="ARBA00022777"/>
    </source>
</evidence>
<comment type="catalytic activity">
    <reaction evidence="10">
        <text>L-seryl-[protein] + ATP = O-phospho-L-seryl-[protein] + ADP + H(+)</text>
        <dbReference type="Rhea" id="RHEA:17989"/>
        <dbReference type="Rhea" id="RHEA-COMP:9863"/>
        <dbReference type="Rhea" id="RHEA-COMP:11604"/>
        <dbReference type="ChEBI" id="CHEBI:15378"/>
        <dbReference type="ChEBI" id="CHEBI:29999"/>
        <dbReference type="ChEBI" id="CHEBI:30616"/>
        <dbReference type="ChEBI" id="CHEBI:83421"/>
        <dbReference type="ChEBI" id="CHEBI:456216"/>
        <dbReference type="EC" id="2.7.11.1"/>
    </reaction>
</comment>
<dbReference type="InterPro" id="IPR050839">
    <property type="entry name" value="Rho-assoc_Ser/Thr_Kinase"/>
</dbReference>
<evidence type="ECO:0000313" key="15">
    <source>
        <dbReference type="Proteomes" id="UP000070544"/>
    </source>
</evidence>
<evidence type="ECO:0000256" key="2">
    <source>
        <dbReference type="ARBA" id="ARBA00022527"/>
    </source>
</evidence>
<feature type="non-terminal residue" evidence="14">
    <location>
        <position position="1"/>
    </location>
</feature>
<keyword evidence="5 11" id="KW-0547">Nucleotide-binding</keyword>
<feature type="domain" description="AGC-kinase C-terminal" evidence="13">
    <location>
        <begin position="398"/>
        <end position="479"/>
    </location>
</feature>
<dbReference type="InterPro" id="IPR017441">
    <property type="entry name" value="Protein_kinase_ATP_BS"/>
</dbReference>
<keyword evidence="3" id="KW-0597">Phosphoprotein</keyword>
<evidence type="ECO:0000256" key="1">
    <source>
        <dbReference type="ARBA" id="ARBA00012513"/>
    </source>
</evidence>
<evidence type="ECO:0000256" key="3">
    <source>
        <dbReference type="ARBA" id="ARBA00022553"/>
    </source>
</evidence>
<dbReference type="InterPro" id="IPR000719">
    <property type="entry name" value="Prot_kinase_dom"/>
</dbReference>
<dbReference type="FunFam" id="1.10.510.10:FF:000024">
    <property type="entry name" value="Probable serine/threonine-protein kinase cot-1"/>
    <property type="match status" value="1"/>
</dbReference>
<evidence type="ECO:0000256" key="4">
    <source>
        <dbReference type="ARBA" id="ARBA00022679"/>
    </source>
</evidence>
<proteinExistence type="inferred from homology"/>
<keyword evidence="7 11" id="KW-0067">ATP-binding</keyword>
<dbReference type="GO" id="GO:0005524">
    <property type="term" value="F:ATP binding"/>
    <property type="evidence" value="ECO:0007669"/>
    <property type="project" value="UniProtKB-UniRule"/>
</dbReference>
<evidence type="ECO:0000259" key="13">
    <source>
        <dbReference type="PROSITE" id="PS51285"/>
    </source>
</evidence>
<evidence type="ECO:0000256" key="9">
    <source>
        <dbReference type="ARBA" id="ARBA00047899"/>
    </source>
</evidence>
<dbReference type="InterPro" id="IPR000961">
    <property type="entry name" value="AGC-kinase_C"/>
</dbReference>
<accession>A0A139A758</accession>
<dbReference type="PROSITE" id="PS51285">
    <property type="entry name" value="AGC_KINASE_CTER"/>
    <property type="match status" value="1"/>
</dbReference>
<dbReference type="GO" id="GO:0007010">
    <property type="term" value="P:cytoskeleton organization"/>
    <property type="evidence" value="ECO:0007669"/>
    <property type="project" value="UniProtKB-ARBA"/>
</dbReference>
<comment type="catalytic activity">
    <reaction evidence="9">
        <text>L-threonyl-[protein] + ATP = O-phospho-L-threonyl-[protein] + ADP + H(+)</text>
        <dbReference type="Rhea" id="RHEA:46608"/>
        <dbReference type="Rhea" id="RHEA-COMP:11060"/>
        <dbReference type="Rhea" id="RHEA-COMP:11605"/>
        <dbReference type="ChEBI" id="CHEBI:15378"/>
        <dbReference type="ChEBI" id="CHEBI:30013"/>
        <dbReference type="ChEBI" id="CHEBI:30616"/>
        <dbReference type="ChEBI" id="CHEBI:61977"/>
        <dbReference type="ChEBI" id="CHEBI:456216"/>
        <dbReference type="EC" id="2.7.11.1"/>
    </reaction>
</comment>
<dbReference type="Proteomes" id="UP000070544">
    <property type="component" value="Unassembled WGS sequence"/>
</dbReference>
<dbReference type="STRING" id="1344416.A0A139A758"/>
<keyword evidence="6 14" id="KW-0418">Kinase</keyword>
<keyword evidence="4" id="KW-0808">Transferase</keyword>
<evidence type="ECO:0000256" key="7">
    <source>
        <dbReference type="ARBA" id="ARBA00022840"/>
    </source>
</evidence>
<keyword evidence="15" id="KW-1185">Reference proteome</keyword>
<dbReference type="Pfam" id="PF00069">
    <property type="entry name" value="Pkinase"/>
    <property type="match status" value="2"/>
</dbReference>
<dbReference type="PANTHER" id="PTHR22988">
    <property type="entry name" value="MYOTONIC DYSTROPHY S/T KINASE-RELATED"/>
    <property type="match status" value="1"/>
</dbReference>